<sequence length="155" mass="17634">MKIGIIVHSKTGNTLQVAKKLKKNFIADGHLVNIEEIIAINDDEREPSKVRLTKVPIINEYDFLIFGAPVRGFALSPVMAFFMTQSSILHNKKVSCFVTQFFPFPWMGGKQAIEQMKSICVSKKLDLIETAIVNWSSIRRNKKINEAVEKLRRTV</sequence>
<gene>
    <name evidence="2" type="ORF">PATL70BA_0347</name>
</gene>
<dbReference type="RefSeq" id="WP_125135749.1">
    <property type="nucleotide sequence ID" value="NZ_LR130778.1"/>
</dbReference>
<evidence type="ECO:0000259" key="1">
    <source>
        <dbReference type="PROSITE" id="PS50902"/>
    </source>
</evidence>
<organism evidence="2 3">
    <name type="scientific">Petrocella atlantisensis</name>
    <dbReference type="NCBI Taxonomy" id="2173034"/>
    <lineage>
        <taxon>Bacteria</taxon>
        <taxon>Bacillati</taxon>
        <taxon>Bacillota</taxon>
        <taxon>Clostridia</taxon>
        <taxon>Lachnospirales</taxon>
        <taxon>Vallitaleaceae</taxon>
        <taxon>Petrocella</taxon>
    </lineage>
</organism>
<proteinExistence type="predicted"/>
<dbReference type="GO" id="GO:0010181">
    <property type="term" value="F:FMN binding"/>
    <property type="evidence" value="ECO:0007669"/>
    <property type="project" value="InterPro"/>
</dbReference>
<dbReference type="InterPro" id="IPR029039">
    <property type="entry name" value="Flavoprotein-like_sf"/>
</dbReference>
<protein>
    <submittedName>
        <fullName evidence="2">Flavodoxin/nitric oxide synthase</fullName>
    </submittedName>
</protein>
<dbReference type="OrthoDB" id="411306at2"/>
<dbReference type="Gene3D" id="3.40.50.360">
    <property type="match status" value="1"/>
</dbReference>
<evidence type="ECO:0000313" key="3">
    <source>
        <dbReference type="Proteomes" id="UP000279029"/>
    </source>
</evidence>
<reference evidence="2 3" key="1">
    <citation type="submission" date="2018-09" db="EMBL/GenBank/DDBJ databases">
        <authorList>
            <person name="Postec A."/>
        </authorList>
    </citation>
    <scope>NUCLEOTIDE SEQUENCE [LARGE SCALE GENOMIC DNA]</scope>
    <source>
        <strain evidence="2">70B-A</strain>
    </source>
</reference>
<dbReference type="SUPFAM" id="SSF52218">
    <property type="entry name" value="Flavoproteins"/>
    <property type="match status" value="1"/>
</dbReference>
<dbReference type="PROSITE" id="PS50902">
    <property type="entry name" value="FLAVODOXIN_LIKE"/>
    <property type="match status" value="1"/>
</dbReference>
<dbReference type="EMBL" id="LR130778">
    <property type="protein sequence ID" value="VDN46195.1"/>
    <property type="molecule type" value="Genomic_DNA"/>
</dbReference>
<dbReference type="KEGG" id="cbar:PATL70BA_0347"/>
<name>A0A3P7NTL7_9FIRM</name>
<dbReference type="GO" id="GO:0016651">
    <property type="term" value="F:oxidoreductase activity, acting on NAD(P)H"/>
    <property type="evidence" value="ECO:0007669"/>
    <property type="project" value="UniProtKB-ARBA"/>
</dbReference>
<feature type="domain" description="Flavodoxin-like" evidence="1">
    <location>
        <begin position="3"/>
        <end position="155"/>
    </location>
</feature>
<dbReference type="Proteomes" id="UP000279029">
    <property type="component" value="Chromosome"/>
</dbReference>
<evidence type="ECO:0000313" key="2">
    <source>
        <dbReference type="EMBL" id="VDN46195.1"/>
    </source>
</evidence>
<dbReference type="InterPro" id="IPR008254">
    <property type="entry name" value="Flavodoxin/NO_synth"/>
</dbReference>
<accession>A0A3P7NTL7</accession>
<dbReference type="AlphaFoldDB" id="A0A3P7NTL7"/>
<keyword evidence="3" id="KW-1185">Reference proteome</keyword>